<name>A0A9Q8SCP3_9PEZI</name>
<organism evidence="2 3">
    <name type="scientific">Colletotrichum lupini</name>
    <dbReference type="NCBI Taxonomy" id="145971"/>
    <lineage>
        <taxon>Eukaryota</taxon>
        <taxon>Fungi</taxon>
        <taxon>Dikarya</taxon>
        <taxon>Ascomycota</taxon>
        <taxon>Pezizomycotina</taxon>
        <taxon>Sordariomycetes</taxon>
        <taxon>Hypocreomycetidae</taxon>
        <taxon>Glomerellales</taxon>
        <taxon>Glomerellaceae</taxon>
        <taxon>Colletotrichum</taxon>
        <taxon>Colletotrichum acutatum species complex</taxon>
    </lineage>
</organism>
<evidence type="ECO:0000256" key="1">
    <source>
        <dbReference type="SAM" id="MobiDB-lite"/>
    </source>
</evidence>
<dbReference type="KEGG" id="clup:CLUP02_01294"/>
<dbReference type="RefSeq" id="XP_049136293.1">
    <property type="nucleotide sequence ID" value="XM_049280336.1"/>
</dbReference>
<feature type="region of interest" description="Disordered" evidence="1">
    <location>
        <begin position="133"/>
        <end position="190"/>
    </location>
</feature>
<proteinExistence type="predicted"/>
<dbReference type="AlphaFoldDB" id="A0A9Q8SCP3"/>
<keyword evidence="3" id="KW-1185">Reference proteome</keyword>
<dbReference type="Proteomes" id="UP000830671">
    <property type="component" value="Chromosome 1"/>
</dbReference>
<dbReference type="GeneID" id="73335346"/>
<feature type="compositionally biased region" description="Basic and acidic residues" evidence="1">
    <location>
        <begin position="444"/>
        <end position="459"/>
    </location>
</feature>
<evidence type="ECO:0000313" key="2">
    <source>
        <dbReference type="EMBL" id="UQC74643.1"/>
    </source>
</evidence>
<dbReference type="EMBL" id="CP019471">
    <property type="protein sequence ID" value="UQC74643.1"/>
    <property type="molecule type" value="Genomic_DNA"/>
</dbReference>
<feature type="compositionally biased region" description="Polar residues" evidence="1">
    <location>
        <begin position="460"/>
        <end position="478"/>
    </location>
</feature>
<feature type="compositionally biased region" description="Basic and acidic residues" evidence="1">
    <location>
        <begin position="1"/>
        <end position="14"/>
    </location>
</feature>
<evidence type="ECO:0000313" key="3">
    <source>
        <dbReference type="Proteomes" id="UP000830671"/>
    </source>
</evidence>
<feature type="region of interest" description="Disordered" evidence="1">
    <location>
        <begin position="444"/>
        <end position="478"/>
    </location>
</feature>
<reference evidence="2" key="1">
    <citation type="journal article" date="2021" name="Mol. Plant Microbe Interact.">
        <title>Complete Genome Sequence of the Plant-Pathogenic Fungus Colletotrichum lupini.</title>
        <authorList>
            <person name="Baroncelli R."/>
            <person name="Pensec F."/>
            <person name="Da Lio D."/>
            <person name="Boufleur T."/>
            <person name="Vicente I."/>
            <person name="Sarrocco S."/>
            <person name="Picot A."/>
            <person name="Baraldi E."/>
            <person name="Sukno S."/>
            <person name="Thon M."/>
            <person name="Le Floch G."/>
        </authorList>
    </citation>
    <scope>NUCLEOTIDE SEQUENCE</scope>
    <source>
        <strain evidence="2">IMI 504893</strain>
    </source>
</reference>
<feature type="region of interest" description="Disordered" evidence="1">
    <location>
        <begin position="1"/>
        <end position="32"/>
    </location>
</feature>
<accession>A0A9Q8SCP3</accession>
<gene>
    <name evidence="2" type="ORF">CLUP02_01294</name>
</gene>
<protein>
    <submittedName>
        <fullName evidence="2">Uncharacterized protein</fullName>
    </submittedName>
</protein>
<sequence>MVIGKEEQNKKDINSHSTPQIPGPISEIPPATASVGTKWIPLRLLRFSDEGASTTTIERKGRGSTRKALPADTSRTMPISIDTNQDTRHFFSPLIPGFSPSRRHLQNFWRPNILLIFISVSEQRHQAELAVAKPLTTSQPQPQPRNDEASETVSSRAPLRSYRTPGNRKEQQGKAGSDIAKTLRTSPEPTSRPFFSPFLSTFHNAVLFEILLVFLDSSEPWTRDRATTAVLLMAVPRKRDAHGIALWRCAGGGSQPGASYLGKRPVEIVLRTPQPGRRAFASVQAVHSAQLHMQVGHGYYIQGSHKTVFDLGSAGHGLGGHSSSVSSPSFQSLYAFLSRGSPFDLYQTLWTWFTGPLIPSFYFISQAPTNTNITMPSEQKPLSWWKRHCTPPPAINRTPQCPCSACWNGNGEHWKTTVPQTTAPNYTSIPSQAAAKETRTMALRRESESDLTPLRREETSSTTNLSVYSQDSNASSDRASVTDVHRLALGKEIV</sequence>
<feature type="region of interest" description="Disordered" evidence="1">
    <location>
        <begin position="56"/>
        <end position="79"/>
    </location>
</feature>